<keyword evidence="1" id="KW-1133">Transmembrane helix</keyword>
<protein>
    <submittedName>
        <fullName evidence="2">Uncharacterized protein</fullName>
    </submittedName>
</protein>
<accession>A0A3P3U6Z7</accession>
<evidence type="ECO:0000313" key="3">
    <source>
        <dbReference type="Proteomes" id="UP000267017"/>
    </source>
</evidence>
<dbReference type="OrthoDB" id="2943828at2"/>
<keyword evidence="1" id="KW-0812">Transmembrane</keyword>
<gene>
    <name evidence="2" type="ORF">EHV15_26480</name>
</gene>
<dbReference type="EMBL" id="RRCN01000001">
    <property type="protein sequence ID" value="RRJ66065.1"/>
    <property type="molecule type" value="Genomic_DNA"/>
</dbReference>
<sequence>MADPQWIGNAITAIATLSASALAFFGTYIINKNNLNNERTKFQKQIDWEREKLNLDIQRNDQLNKLRVYNKVLKVDGEVTIITSYPVEFELRMYLEKVRPILFEEYHLLDRDIKDIVREIDSVINLCNFIEDVQIEQNEKLVNLYNKLINNIDIHYRA</sequence>
<dbReference type="Proteomes" id="UP000267017">
    <property type="component" value="Unassembled WGS sequence"/>
</dbReference>
<proteinExistence type="predicted"/>
<name>A0A3P3U6Z7_9BACL</name>
<keyword evidence="1" id="KW-0472">Membrane</keyword>
<evidence type="ECO:0000313" key="2">
    <source>
        <dbReference type="EMBL" id="RRJ66065.1"/>
    </source>
</evidence>
<dbReference type="AlphaFoldDB" id="A0A3P3U6Z7"/>
<organism evidence="2 3">
    <name type="scientific">Paenibacillus oralis</name>
    <dbReference type="NCBI Taxonomy" id="2490856"/>
    <lineage>
        <taxon>Bacteria</taxon>
        <taxon>Bacillati</taxon>
        <taxon>Bacillota</taxon>
        <taxon>Bacilli</taxon>
        <taxon>Bacillales</taxon>
        <taxon>Paenibacillaceae</taxon>
        <taxon>Paenibacillus</taxon>
    </lineage>
</organism>
<keyword evidence="3" id="KW-1185">Reference proteome</keyword>
<evidence type="ECO:0000256" key="1">
    <source>
        <dbReference type="SAM" id="Phobius"/>
    </source>
</evidence>
<feature type="transmembrane region" description="Helical" evidence="1">
    <location>
        <begin position="6"/>
        <end position="30"/>
    </location>
</feature>
<dbReference type="RefSeq" id="WP_128633861.1">
    <property type="nucleotide sequence ID" value="NZ_RRCN01000001.1"/>
</dbReference>
<comment type="caution">
    <text evidence="2">The sequence shown here is derived from an EMBL/GenBank/DDBJ whole genome shotgun (WGS) entry which is preliminary data.</text>
</comment>
<reference evidence="2 3" key="1">
    <citation type="submission" date="2018-11" db="EMBL/GenBank/DDBJ databases">
        <title>Genome sequencing of Paenibacillus sp. KCOM 3021 (= ChDC PVNT-B20).</title>
        <authorList>
            <person name="Kook J.-K."/>
            <person name="Park S.-N."/>
            <person name="Lim Y.K."/>
        </authorList>
    </citation>
    <scope>NUCLEOTIDE SEQUENCE [LARGE SCALE GENOMIC DNA]</scope>
    <source>
        <strain evidence="2 3">KCOM 3021</strain>
    </source>
</reference>